<proteinExistence type="predicted"/>
<comment type="caution">
    <text evidence="2">The sequence shown here is derived from an EMBL/GenBank/DDBJ whole genome shotgun (WGS) entry which is preliminary data.</text>
</comment>
<keyword evidence="1" id="KW-1133">Transmembrane helix</keyword>
<keyword evidence="1" id="KW-0812">Transmembrane</keyword>
<reference evidence="2 3" key="1">
    <citation type="submission" date="2013-12" db="EMBL/GenBank/DDBJ databases">
        <title>Comparative genomics of Petrotoga isolates.</title>
        <authorList>
            <person name="Nesbo C.L."/>
            <person name="Charchuk R."/>
            <person name="Chow K."/>
        </authorList>
    </citation>
    <scope>NUCLEOTIDE SEQUENCE [LARGE SCALE GENOMIC DNA]</scope>
    <source>
        <strain evidence="2 3">DSM 13574</strain>
    </source>
</reference>
<dbReference type="InterPro" id="IPR010387">
    <property type="entry name" value="QueT"/>
</dbReference>
<protein>
    <recommendedName>
        <fullName evidence="4">Transporter</fullName>
    </recommendedName>
</protein>
<dbReference type="EMBL" id="AZRL01000016">
    <property type="protein sequence ID" value="PNR96007.1"/>
    <property type="molecule type" value="Genomic_DNA"/>
</dbReference>
<dbReference type="OrthoDB" id="9786793at2"/>
<dbReference type="RefSeq" id="WP_103067051.1">
    <property type="nucleotide sequence ID" value="NZ_AZRL01000016.1"/>
</dbReference>
<keyword evidence="1" id="KW-0472">Membrane</keyword>
<evidence type="ECO:0000313" key="3">
    <source>
        <dbReference type="Proteomes" id="UP000236434"/>
    </source>
</evidence>
<name>A0A2K1NZV1_9BACT</name>
<organism evidence="2 3">
    <name type="scientific">Petrotoga olearia DSM 13574</name>
    <dbReference type="NCBI Taxonomy" id="1122955"/>
    <lineage>
        <taxon>Bacteria</taxon>
        <taxon>Thermotogati</taxon>
        <taxon>Thermotogota</taxon>
        <taxon>Thermotogae</taxon>
        <taxon>Petrotogales</taxon>
        <taxon>Petrotogaceae</taxon>
        <taxon>Petrotoga</taxon>
    </lineage>
</organism>
<dbReference type="PANTHER" id="PTHR40044:SF1">
    <property type="entry name" value="INTEGRAL MEMBRANE PROTEIN"/>
    <property type="match status" value="1"/>
</dbReference>
<feature type="transmembrane region" description="Helical" evidence="1">
    <location>
        <begin position="38"/>
        <end position="63"/>
    </location>
</feature>
<feature type="transmembrane region" description="Helical" evidence="1">
    <location>
        <begin position="93"/>
        <end position="112"/>
    </location>
</feature>
<dbReference type="Proteomes" id="UP000236434">
    <property type="component" value="Unassembled WGS sequence"/>
</dbReference>
<gene>
    <name evidence="2" type="ORF">X929_05710</name>
</gene>
<feature type="transmembrane region" description="Helical" evidence="1">
    <location>
        <begin position="6"/>
        <end position="26"/>
    </location>
</feature>
<dbReference type="PANTHER" id="PTHR40044">
    <property type="entry name" value="INTEGRAL MEMBRANE PROTEIN-RELATED"/>
    <property type="match status" value="1"/>
</dbReference>
<dbReference type="PIRSF" id="PIRSF031501">
    <property type="entry name" value="QueT"/>
    <property type="match status" value="1"/>
</dbReference>
<dbReference type="AlphaFoldDB" id="A0A2K1NZV1"/>
<accession>A0A2K1NZV1</accession>
<evidence type="ECO:0000256" key="1">
    <source>
        <dbReference type="SAM" id="Phobius"/>
    </source>
</evidence>
<evidence type="ECO:0008006" key="4">
    <source>
        <dbReference type="Google" id="ProtNLM"/>
    </source>
</evidence>
<feature type="transmembrane region" description="Helical" evidence="1">
    <location>
        <begin position="118"/>
        <end position="141"/>
    </location>
</feature>
<dbReference type="Pfam" id="PF06177">
    <property type="entry name" value="QueT"/>
    <property type="match status" value="1"/>
</dbReference>
<evidence type="ECO:0000313" key="2">
    <source>
        <dbReference type="EMBL" id="PNR96007.1"/>
    </source>
</evidence>
<sequence length="156" mass="17141">MSSIRVVRASLIAALYVVLCIIFQPMSFGPIQVRIAEAFVILPFLDPAFIPGIYVGALLANIIGGLGAWDIWFGSLLTLIAGIVTWKMPNEYLAPLPPILINAFGVSAYVAPLYGVPYFFSVLWVGVGEAVATYIIGLPILKIFKRNFYKRSEKDE</sequence>